<gene>
    <name evidence="4" type="ORF">PNK_0588</name>
</gene>
<name>A0A0U5J8W3_9BACT</name>
<dbReference type="InterPro" id="IPR012816">
    <property type="entry name" value="NADAR"/>
</dbReference>
<dbReference type="Proteomes" id="UP000069902">
    <property type="component" value="Chromosome cPNK"/>
</dbReference>
<dbReference type="Pfam" id="PF08719">
    <property type="entry name" value="NADAR"/>
    <property type="match status" value="1"/>
</dbReference>
<keyword evidence="5" id="KW-1185">Reference proteome</keyword>
<proteinExistence type="predicted"/>
<dbReference type="RefSeq" id="WP_059060196.1">
    <property type="nucleotide sequence ID" value="NZ_LN879502.1"/>
</dbReference>
<evidence type="ECO:0000259" key="3">
    <source>
        <dbReference type="Pfam" id="PF08719"/>
    </source>
</evidence>
<comment type="catalytic activity">
    <reaction evidence="1">
        <text>5-amino-6-(5-phospho-D-ribosylamino)uracil + H2O = 5,6-diaminouracil + D-ribose 5-phosphate</text>
        <dbReference type="Rhea" id="RHEA:55020"/>
        <dbReference type="ChEBI" id="CHEBI:15377"/>
        <dbReference type="ChEBI" id="CHEBI:46252"/>
        <dbReference type="ChEBI" id="CHEBI:58453"/>
        <dbReference type="ChEBI" id="CHEBI:78346"/>
    </reaction>
</comment>
<dbReference type="PATRIC" id="fig|389348.3.peg.647"/>
<dbReference type="STRING" id="389348.PNK_0588"/>
<evidence type="ECO:0000256" key="2">
    <source>
        <dbReference type="ARBA" id="ARBA00000751"/>
    </source>
</evidence>
<evidence type="ECO:0000313" key="4">
    <source>
        <dbReference type="EMBL" id="CUI16216.1"/>
    </source>
</evidence>
<reference evidence="5" key="1">
    <citation type="submission" date="2015-09" db="EMBL/GenBank/DDBJ databases">
        <authorList>
            <person name="Bertelli C."/>
        </authorList>
    </citation>
    <scope>NUCLEOTIDE SEQUENCE [LARGE SCALE GENOMIC DNA]</scope>
    <source>
        <strain evidence="5">KNic</strain>
    </source>
</reference>
<protein>
    <recommendedName>
        <fullName evidence="3">NADAR domain-containing protein</fullName>
    </recommendedName>
</protein>
<dbReference type="Gene3D" id="1.10.357.40">
    <property type="entry name" value="YbiA-like"/>
    <property type="match status" value="1"/>
</dbReference>
<evidence type="ECO:0000313" key="5">
    <source>
        <dbReference type="Proteomes" id="UP000069902"/>
    </source>
</evidence>
<dbReference type="AlphaFoldDB" id="A0A0U5J8W3"/>
<dbReference type="InParanoid" id="A0A0U5J8W3"/>
<feature type="domain" description="NADAR" evidence="3">
    <location>
        <begin position="122"/>
        <end position="261"/>
    </location>
</feature>
<dbReference type="CDD" id="cd15457">
    <property type="entry name" value="NADAR"/>
    <property type="match status" value="1"/>
</dbReference>
<dbReference type="KEGG" id="pnl:PNK_0588"/>
<comment type="catalytic activity">
    <reaction evidence="2">
        <text>2,5-diamino-6-hydroxy-4-(5-phosphoribosylamino)-pyrimidine + H2O = 2,5,6-triamino-4-hydroxypyrimidine + D-ribose 5-phosphate</text>
        <dbReference type="Rhea" id="RHEA:23436"/>
        <dbReference type="ChEBI" id="CHEBI:15377"/>
        <dbReference type="ChEBI" id="CHEBI:58614"/>
        <dbReference type="ChEBI" id="CHEBI:78346"/>
        <dbReference type="ChEBI" id="CHEBI:137796"/>
    </reaction>
</comment>
<sequence>MLSPNNLSTLIVEYEKSTSGDYTSLFDSKGGYPIITSKGWTLAKECKSSLQTTKSKGNKLTFSNREDYFKFLAQAILEEGNQLANNVQSIQKLVIRFNIEWTLAQKGKNGNFMDKSVNPILFNSKNKMFDWLSNFFPTLIFCSASKTIFSCVETAYKAHTTTTQHSKAFQELAKSMDPNKAKKINSPMMERSDEHRLKTMKVMIQIKFSQNPILTDWLAQTTVELVEHTDNSFWGDGSKTAEKGNGSNYLGKILMNYRRTLNEADEYEGTDTAVDDLN</sequence>
<dbReference type="EMBL" id="LN879502">
    <property type="protein sequence ID" value="CUI16216.1"/>
    <property type="molecule type" value="Genomic_DNA"/>
</dbReference>
<evidence type="ECO:0000256" key="1">
    <source>
        <dbReference type="ARBA" id="ARBA00000022"/>
    </source>
</evidence>
<accession>A0A0U5J8W3</accession>
<dbReference type="SUPFAM" id="SSF143990">
    <property type="entry name" value="YbiA-like"/>
    <property type="match status" value="1"/>
</dbReference>
<dbReference type="InterPro" id="IPR037238">
    <property type="entry name" value="YbiA-like_sf"/>
</dbReference>
<organism evidence="4 5">
    <name type="scientific">Candidatus Protochlamydia naegleriophila</name>
    <dbReference type="NCBI Taxonomy" id="389348"/>
    <lineage>
        <taxon>Bacteria</taxon>
        <taxon>Pseudomonadati</taxon>
        <taxon>Chlamydiota</taxon>
        <taxon>Chlamydiia</taxon>
        <taxon>Parachlamydiales</taxon>
        <taxon>Parachlamydiaceae</taxon>
        <taxon>Candidatus Protochlamydia</taxon>
    </lineage>
</organism>